<evidence type="ECO:0000256" key="2">
    <source>
        <dbReference type="SAM" id="SignalP"/>
    </source>
</evidence>
<keyword evidence="5" id="KW-1185">Reference proteome</keyword>
<reference evidence="4 5" key="1">
    <citation type="journal article" date="2013" name="Genome Announc.">
        <title>The Draft Genome Sequence of Sphingomonas paucimobilis Strain HER1398 (Proteobacteria), Host to the Giant PAU Phage, Indicates That It Is a Member of the Genus Sphingobacterium (Bacteroidetes).</title>
        <authorList>
            <person name="White R.A.III."/>
            <person name="Suttle C.A."/>
        </authorList>
    </citation>
    <scope>NUCLEOTIDE SEQUENCE [LARGE SCALE GENOMIC DNA]</scope>
    <source>
        <strain evidence="4 5">HER1398</strain>
    </source>
</reference>
<feature type="region of interest" description="Disordered" evidence="1">
    <location>
        <begin position="138"/>
        <end position="160"/>
    </location>
</feature>
<gene>
    <name evidence="4" type="ORF">M472_16890</name>
</gene>
<evidence type="ECO:0000256" key="1">
    <source>
        <dbReference type="SAM" id="MobiDB-lite"/>
    </source>
</evidence>
<feature type="chain" id="PRO_5004627835" description="DUF4189 domain-containing protein" evidence="2">
    <location>
        <begin position="24"/>
        <end position="277"/>
    </location>
</feature>
<dbReference type="Proteomes" id="UP000016584">
    <property type="component" value="Unassembled WGS sequence"/>
</dbReference>
<evidence type="ECO:0000313" key="4">
    <source>
        <dbReference type="EMBL" id="ERJ60431.1"/>
    </source>
</evidence>
<dbReference type="STRING" id="1346330.M472_16890"/>
<organism evidence="4 5">
    <name type="scientific">Sphingobacterium paucimobilis HER1398</name>
    <dbReference type="NCBI Taxonomy" id="1346330"/>
    <lineage>
        <taxon>Bacteria</taxon>
        <taxon>Pseudomonadati</taxon>
        <taxon>Bacteroidota</taxon>
        <taxon>Sphingobacteriia</taxon>
        <taxon>Sphingobacteriales</taxon>
        <taxon>Sphingobacteriaceae</taxon>
        <taxon>Sphingobacterium</taxon>
    </lineage>
</organism>
<sequence length="277" mass="29076">MKKSFLKAVLYCIAILTIQIGYAQTEKYAALAVDRSNGFYYGFAHDYDNRNDAEQRALSECKKRGGNCSIVLVYSGGGCVVYRTVDGNVGTAYGWGVAKTKQEADAIAITEAKKRSNGKMPTNHVWACNSSNSPLKDLSNVPASGAAKPESNTSLSKTQSTDEYLSFGGTKMTATGDCGGQGNATIGTDDESFSAILYNVPSNGNVSVSARMFTDACTSCPALILTDGDTMTSFVATGGTFSRSGNRISFSVTVVQLLEIGSGGSGKSLSGSFTCEN</sequence>
<dbReference type="PATRIC" id="fig|1346330.5.peg.1130"/>
<dbReference type="Pfam" id="PF13827">
    <property type="entry name" value="DUF4189"/>
    <property type="match status" value="1"/>
</dbReference>
<evidence type="ECO:0000259" key="3">
    <source>
        <dbReference type="Pfam" id="PF13827"/>
    </source>
</evidence>
<dbReference type="AlphaFoldDB" id="U2HF81"/>
<dbReference type="eggNOG" id="COG4704">
    <property type="taxonomic scope" value="Bacteria"/>
</dbReference>
<dbReference type="RefSeq" id="WP_021069308.1">
    <property type="nucleotide sequence ID" value="NZ_ATDL01000006.1"/>
</dbReference>
<protein>
    <recommendedName>
        <fullName evidence="3">DUF4189 domain-containing protein</fullName>
    </recommendedName>
</protein>
<feature type="domain" description="DUF4189" evidence="3">
    <location>
        <begin position="28"/>
        <end position="128"/>
    </location>
</feature>
<dbReference type="InterPro" id="IPR025240">
    <property type="entry name" value="DUF4189"/>
</dbReference>
<comment type="caution">
    <text evidence="4">The sequence shown here is derived from an EMBL/GenBank/DDBJ whole genome shotgun (WGS) entry which is preliminary data.</text>
</comment>
<feature type="compositionally biased region" description="Polar residues" evidence="1">
    <location>
        <begin position="150"/>
        <end position="160"/>
    </location>
</feature>
<feature type="signal peptide" evidence="2">
    <location>
        <begin position="1"/>
        <end position="23"/>
    </location>
</feature>
<keyword evidence="2" id="KW-0732">Signal</keyword>
<name>U2HF81_9SPHI</name>
<dbReference type="OrthoDB" id="9805760at2"/>
<proteinExistence type="predicted"/>
<evidence type="ECO:0000313" key="5">
    <source>
        <dbReference type="Proteomes" id="UP000016584"/>
    </source>
</evidence>
<dbReference type="EMBL" id="ATDL01000006">
    <property type="protein sequence ID" value="ERJ60431.1"/>
    <property type="molecule type" value="Genomic_DNA"/>
</dbReference>
<accession>U2HF81</accession>